<evidence type="ECO:0000256" key="8">
    <source>
        <dbReference type="ARBA" id="ARBA00022840"/>
    </source>
</evidence>
<feature type="binding site" evidence="11">
    <location>
        <position position="50"/>
    </location>
    <ligand>
        <name>substrate</name>
    </ligand>
</feature>
<dbReference type="EC" id="2.7.1.50" evidence="11"/>
<dbReference type="Pfam" id="PF02110">
    <property type="entry name" value="HK"/>
    <property type="match status" value="1"/>
</dbReference>
<dbReference type="GO" id="GO:0005524">
    <property type="term" value="F:ATP binding"/>
    <property type="evidence" value="ECO:0007669"/>
    <property type="project" value="UniProtKB-UniRule"/>
</dbReference>
<evidence type="ECO:0000313" key="12">
    <source>
        <dbReference type="EMBL" id="KMO85319.1"/>
    </source>
</evidence>
<dbReference type="EMBL" id="LEKT01000074">
    <property type="protein sequence ID" value="KMO85319.1"/>
    <property type="molecule type" value="Genomic_DNA"/>
</dbReference>
<evidence type="ECO:0000256" key="6">
    <source>
        <dbReference type="ARBA" id="ARBA00022741"/>
    </source>
</evidence>
<dbReference type="GO" id="GO:0009229">
    <property type="term" value="P:thiamine diphosphate biosynthetic process"/>
    <property type="evidence" value="ECO:0007669"/>
    <property type="project" value="UniProtKB-UniRule"/>
</dbReference>
<evidence type="ECO:0000256" key="3">
    <source>
        <dbReference type="ARBA" id="ARBA00004868"/>
    </source>
</evidence>
<comment type="function">
    <text evidence="11">Catalyzes the phosphorylation of the hydroxyl group of 4-methyl-5-beta-hydroxyethylthiazole (THZ).</text>
</comment>
<keyword evidence="6 11" id="KW-0547">Nucleotide-binding</keyword>
<dbReference type="Proteomes" id="UP000036503">
    <property type="component" value="Unassembled WGS sequence"/>
</dbReference>
<dbReference type="RefSeq" id="WP_048515509.1">
    <property type="nucleotide sequence ID" value="NZ_FUXD01000067.1"/>
</dbReference>
<keyword evidence="5 11" id="KW-0479">Metal-binding</keyword>
<dbReference type="InParanoid" id="A0A0J6WS20"/>
<dbReference type="STRING" id="39029.BSR42_05420"/>
<feature type="binding site" evidence="11">
    <location>
        <position position="206"/>
    </location>
    <ligand>
        <name>substrate</name>
    </ligand>
</feature>
<accession>A0A0J6WS20</accession>
<keyword evidence="9 11" id="KW-0460">Magnesium</keyword>
<evidence type="ECO:0000256" key="9">
    <source>
        <dbReference type="ARBA" id="ARBA00022842"/>
    </source>
</evidence>
<dbReference type="PRINTS" id="PR01099">
    <property type="entry name" value="HYETHTZKNASE"/>
</dbReference>
<evidence type="ECO:0000256" key="1">
    <source>
        <dbReference type="ARBA" id="ARBA00001771"/>
    </source>
</evidence>
<dbReference type="SUPFAM" id="SSF53613">
    <property type="entry name" value="Ribokinase-like"/>
    <property type="match status" value="1"/>
</dbReference>
<feature type="binding site" evidence="11">
    <location>
        <position position="126"/>
    </location>
    <ligand>
        <name>ATP</name>
        <dbReference type="ChEBI" id="CHEBI:30616"/>
    </ligand>
</feature>
<comment type="catalytic activity">
    <reaction evidence="1 11">
        <text>5-(2-hydroxyethyl)-4-methylthiazole + ATP = 4-methyl-5-(2-phosphooxyethyl)-thiazole + ADP + H(+)</text>
        <dbReference type="Rhea" id="RHEA:24212"/>
        <dbReference type="ChEBI" id="CHEBI:15378"/>
        <dbReference type="ChEBI" id="CHEBI:17957"/>
        <dbReference type="ChEBI" id="CHEBI:30616"/>
        <dbReference type="ChEBI" id="CHEBI:58296"/>
        <dbReference type="ChEBI" id="CHEBI:456216"/>
        <dbReference type="EC" id="2.7.1.50"/>
    </reaction>
</comment>
<evidence type="ECO:0000256" key="5">
    <source>
        <dbReference type="ARBA" id="ARBA00022723"/>
    </source>
</evidence>
<evidence type="ECO:0000256" key="10">
    <source>
        <dbReference type="ARBA" id="ARBA00022977"/>
    </source>
</evidence>
<dbReference type="PIRSF" id="PIRSF000513">
    <property type="entry name" value="Thz_kinase"/>
    <property type="match status" value="1"/>
</dbReference>
<dbReference type="NCBIfam" id="NF006830">
    <property type="entry name" value="PRK09355.1"/>
    <property type="match status" value="1"/>
</dbReference>
<dbReference type="PATRIC" id="fig|1122219.3.peg.3204"/>
<comment type="caution">
    <text evidence="12">The sequence shown here is derived from an EMBL/GenBank/DDBJ whole genome shotgun (WGS) entry which is preliminary data.</text>
</comment>
<evidence type="ECO:0000256" key="2">
    <source>
        <dbReference type="ARBA" id="ARBA00001946"/>
    </source>
</evidence>
<dbReference type="CDD" id="cd01170">
    <property type="entry name" value="THZ_kinase"/>
    <property type="match status" value="1"/>
</dbReference>
<feature type="binding site" evidence="11">
    <location>
        <position position="179"/>
    </location>
    <ligand>
        <name>ATP</name>
        <dbReference type="ChEBI" id="CHEBI:30616"/>
    </ligand>
</feature>
<gene>
    <name evidence="11" type="primary">thiM</name>
    <name evidence="12" type="ORF">AB840_14240</name>
</gene>
<dbReference type="InterPro" id="IPR000417">
    <property type="entry name" value="Hyethyz_kinase"/>
</dbReference>
<evidence type="ECO:0000313" key="13">
    <source>
        <dbReference type="Proteomes" id="UP000036503"/>
    </source>
</evidence>
<evidence type="ECO:0000256" key="11">
    <source>
        <dbReference type="HAMAP-Rule" id="MF_00228"/>
    </source>
</evidence>
<proteinExistence type="inferred from homology"/>
<keyword evidence="10 11" id="KW-0784">Thiamine biosynthesis</keyword>
<evidence type="ECO:0000256" key="7">
    <source>
        <dbReference type="ARBA" id="ARBA00022777"/>
    </source>
</evidence>
<keyword evidence="8 11" id="KW-0067">ATP-binding</keyword>
<comment type="pathway">
    <text evidence="3 11">Cofactor biosynthesis; thiamine diphosphate biosynthesis; 4-methyl-5-(2-phosphoethyl)-thiazole from 5-(2-hydroxyethyl)-4-methylthiazole: step 1/1.</text>
</comment>
<dbReference type="UniPathway" id="UPA00060">
    <property type="reaction ID" value="UER00139"/>
</dbReference>
<dbReference type="GO" id="GO:0000287">
    <property type="term" value="F:magnesium ion binding"/>
    <property type="evidence" value="ECO:0007669"/>
    <property type="project" value="UniProtKB-UniRule"/>
</dbReference>
<comment type="cofactor">
    <cofactor evidence="2 11">
        <name>Mg(2+)</name>
        <dbReference type="ChEBI" id="CHEBI:18420"/>
    </cofactor>
</comment>
<keyword evidence="7 11" id="KW-0418">Kinase</keyword>
<keyword evidence="13" id="KW-1185">Reference proteome</keyword>
<dbReference type="GO" id="GO:0009228">
    <property type="term" value="P:thiamine biosynthetic process"/>
    <property type="evidence" value="ECO:0007669"/>
    <property type="project" value="UniProtKB-KW"/>
</dbReference>
<dbReference type="Gene3D" id="3.40.1190.20">
    <property type="match status" value="1"/>
</dbReference>
<dbReference type="AlphaFoldDB" id="A0A0J6WS20"/>
<evidence type="ECO:0000256" key="4">
    <source>
        <dbReference type="ARBA" id="ARBA00022679"/>
    </source>
</evidence>
<organism evidence="12 13">
    <name type="scientific">Megasphaera cerevisiae DSM 20462</name>
    <dbReference type="NCBI Taxonomy" id="1122219"/>
    <lineage>
        <taxon>Bacteria</taxon>
        <taxon>Bacillati</taxon>
        <taxon>Bacillota</taxon>
        <taxon>Negativicutes</taxon>
        <taxon>Veillonellales</taxon>
        <taxon>Veillonellaceae</taxon>
        <taxon>Megasphaera</taxon>
    </lineage>
</organism>
<dbReference type="InterPro" id="IPR029056">
    <property type="entry name" value="Ribokinase-like"/>
</dbReference>
<dbReference type="HAMAP" id="MF_00228">
    <property type="entry name" value="Thz_kinase"/>
    <property type="match status" value="1"/>
</dbReference>
<comment type="similarity">
    <text evidence="11">Belongs to the Thz kinase family.</text>
</comment>
<sequence>MINENDLTAPFSAIRRRIKEQAPLIHCITHPITMNDCANLVLTTGAKPHMASHPQEVAEVTAGAAALAVNLGNITDDRMLAMRRAAETARAVGIPVLIDLVGVAGSTLRRDFACRFIADYRPAVIKGNSSEMKAVCGLPSHAVGVDAGAADAVTTGNYTEAERLFGQYAAAQHTVVLVSGAIDMITDGHVSCGVTNGTPLLAQLTGTGCMLGALAGTYLAAGSPWQAAVLSAVTMGLAGEYAAIHATGMGSFHMALFDAFTNLTDEQICTEARFV</sequence>
<dbReference type="OrthoDB" id="9778146at2"/>
<dbReference type="GO" id="GO:0004417">
    <property type="term" value="F:hydroxyethylthiazole kinase activity"/>
    <property type="evidence" value="ECO:0007669"/>
    <property type="project" value="UniProtKB-UniRule"/>
</dbReference>
<keyword evidence="4 11" id="KW-0808">Transferase</keyword>
<protein>
    <recommendedName>
        <fullName evidence="11">Hydroxyethylthiazole kinase</fullName>
        <ecNumber evidence="11">2.7.1.50</ecNumber>
    </recommendedName>
    <alternativeName>
        <fullName evidence="11">4-methyl-5-beta-hydroxyethylthiazole kinase</fullName>
        <shortName evidence="11">TH kinase</shortName>
        <shortName evidence="11">Thz kinase</shortName>
    </alternativeName>
</protein>
<name>A0A0J6WS20_9FIRM</name>
<reference evidence="12 13" key="1">
    <citation type="submission" date="2015-06" db="EMBL/GenBank/DDBJ databases">
        <title>Draft genome sequence of beer spoilage bacterium Megasphaera cerevisiae type strain 20462.</title>
        <authorList>
            <person name="Kutumbaka K."/>
            <person name="Pasmowitz J."/>
            <person name="Mategko J."/>
            <person name="Reyes D."/>
            <person name="Friedrich A."/>
            <person name="Han S."/>
            <person name="Martens-Habbena W."/>
            <person name="Neal-McKinney J."/>
            <person name="Janagama H.K."/>
            <person name="Nadala C."/>
            <person name="Samadpour M."/>
        </authorList>
    </citation>
    <scope>NUCLEOTIDE SEQUENCE [LARGE SCALE GENOMIC DNA]</scope>
    <source>
        <strain evidence="12 13">DSM 20462</strain>
    </source>
</reference>